<evidence type="ECO:0000256" key="3">
    <source>
        <dbReference type="SAM" id="MobiDB-lite"/>
    </source>
</evidence>
<dbReference type="VEuPathDB" id="TriTrypDB:TcIL3000_9_2220"/>
<dbReference type="InterPro" id="IPR013919">
    <property type="entry name" value="Pex16"/>
</dbReference>
<evidence type="ECO:0000256" key="2">
    <source>
        <dbReference type="RuleBase" id="RU365003"/>
    </source>
</evidence>
<evidence type="ECO:0000313" key="4">
    <source>
        <dbReference type="EMBL" id="CCC92825.1"/>
    </source>
</evidence>
<dbReference type="EMBL" id="HE575322">
    <property type="protein sequence ID" value="CCC92825.1"/>
    <property type="molecule type" value="Genomic_DNA"/>
</dbReference>
<dbReference type="PANTHER" id="PTHR13299:SF0">
    <property type="entry name" value="PEROXISOMAL MEMBRANE PROTEIN PEX16"/>
    <property type="match status" value="1"/>
</dbReference>
<feature type="region of interest" description="Disordered" evidence="3">
    <location>
        <begin position="354"/>
        <end position="390"/>
    </location>
</feature>
<protein>
    <recommendedName>
        <fullName evidence="2">Peroxisomal membrane protein PEX16</fullName>
    </recommendedName>
</protein>
<accession>G0UTW1</accession>
<proteinExistence type="inferred from homology"/>
<feature type="compositionally biased region" description="Basic and acidic residues" evidence="3">
    <location>
        <begin position="359"/>
        <end position="386"/>
    </location>
</feature>
<dbReference type="AlphaFoldDB" id="G0UTW1"/>
<comment type="similarity">
    <text evidence="1 2">Belongs to the peroxin-16 family.</text>
</comment>
<dbReference type="Pfam" id="PF08610">
    <property type="entry name" value="Pex16"/>
    <property type="match status" value="1"/>
</dbReference>
<keyword evidence="2" id="KW-0576">Peroxisome</keyword>
<dbReference type="GO" id="GO:0007031">
    <property type="term" value="P:peroxisome organization"/>
    <property type="evidence" value="ECO:0007669"/>
    <property type="project" value="UniProtKB-KW"/>
</dbReference>
<name>G0UTW1_TRYCI</name>
<gene>
    <name evidence="4" type="ORF">TCIL3000_9_2220</name>
</gene>
<organism evidence="4">
    <name type="scientific">Trypanosoma congolense (strain IL3000)</name>
    <dbReference type="NCBI Taxonomy" id="1068625"/>
    <lineage>
        <taxon>Eukaryota</taxon>
        <taxon>Discoba</taxon>
        <taxon>Euglenozoa</taxon>
        <taxon>Kinetoplastea</taxon>
        <taxon>Metakinetoplastina</taxon>
        <taxon>Trypanosomatida</taxon>
        <taxon>Trypanosomatidae</taxon>
        <taxon>Trypanosoma</taxon>
        <taxon>Nannomonas</taxon>
    </lineage>
</organism>
<evidence type="ECO:0000256" key="1">
    <source>
        <dbReference type="ARBA" id="ARBA00009505"/>
    </source>
</evidence>
<dbReference type="GO" id="GO:0005778">
    <property type="term" value="C:peroxisomal membrane"/>
    <property type="evidence" value="ECO:0007669"/>
    <property type="project" value="UniProtKB-SubCell"/>
</dbReference>
<sequence length="468" mass="51444">MATKLLNAYVEWVRRNVDNIPSVERLGQMLTIILADPSNLVGRELGTTLTNIHSFSNEMIISSAGRQLCAAEQMAIASKVIQKVECLLELLLRRYSTHRTAWNILLIIQLVKCCLNMLTHKQMFLVPSICVALRQQIRGMLAYLRKILSHELDTRNQLGGEGVAVPQNSSAVGKCGTPLVIPRVAAHRMYKNFNPTHKESHNNTSTGLKGTTNVSSGAEVLPCTAVDLLGVAVDFVLLLRPLFLVHCAKSVFPKNMMYTHLASGTGGGSATATHAVGGVVDHGNFFVVKTLMTNGAKSSTLSNWSVWTMFLGLDAILALLARYIQRHRVPVVYINTEPKSNRGSSYDLDKITSLGGEVPSRDDDVSGVAEAKDNSMGDNETSHPHAADAVPPAPVLSRDSLRVQQTMYNLVLCFFRDPFFGAVLRKFIYDNFVIGWINRVPLLGSLLALQVASFLCRQHYCFTYSIGE</sequence>
<dbReference type="PANTHER" id="PTHR13299">
    <property type="entry name" value="PEROXISOMAL MEMBRANE PROTEIN PEX16"/>
    <property type="match status" value="1"/>
</dbReference>
<reference evidence="4" key="1">
    <citation type="journal article" date="2012" name="Proc. Natl. Acad. Sci. U.S.A.">
        <title>Antigenic diversity is generated by distinct evolutionary mechanisms in African trypanosome species.</title>
        <authorList>
            <person name="Jackson A.P."/>
            <person name="Berry A."/>
            <person name="Aslett M."/>
            <person name="Allison H.C."/>
            <person name="Burton P."/>
            <person name="Vavrova-Anderson J."/>
            <person name="Brown R."/>
            <person name="Browne H."/>
            <person name="Corton N."/>
            <person name="Hauser H."/>
            <person name="Gamble J."/>
            <person name="Gilderthorp R."/>
            <person name="Marcello L."/>
            <person name="McQuillan J."/>
            <person name="Otto T.D."/>
            <person name="Quail M.A."/>
            <person name="Sanders M.J."/>
            <person name="van Tonder A."/>
            <person name="Ginger M.L."/>
            <person name="Field M.C."/>
            <person name="Barry J.D."/>
            <person name="Hertz-Fowler C."/>
            <person name="Berriman M."/>
        </authorList>
    </citation>
    <scope>NUCLEOTIDE SEQUENCE</scope>
    <source>
        <strain evidence="4">IL3000</strain>
    </source>
</reference>
<comment type="subcellular location">
    <subcellularLocation>
        <location evidence="2">Peroxisome membrane</location>
    </subcellularLocation>
</comment>
<keyword evidence="2" id="KW-0962">Peroxisome biogenesis</keyword>